<evidence type="ECO:0000256" key="6">
    <source>
        <dbReference type="ARBA" id="ARBA00023136"/>
    </source>
</evidence>
<keyword evidence="4" id="KW-0812">Transmembrane</keyword>
<gene>
    <name evidence="9" type="ORF">ACHAXA_004579</name>
</gene>
<dbReference type="GO" id="GO:0005975">
    <property type="term" value="P:carbohydrate metabolic process"/>
    <property type="evidence" value="ECO:0007669"/>
    <property type="project" value="UniProtKB-ARBA"/>
</dbReference>
<evidence type="ECO:0000256" key="1">
    <source>
        <dbReference type="ARBA" id="ARBA00004141"/>
    </source>
</evidence>
<protein>
    <recommendedName>
        <fullName evidence="8">Cas1p 10 TM acyl transferase domain-containing protein</fullName>
    </recommendedName>
</protein>
<feature type="domain" description="Cas1p 10 TM acyl transferase" evidence="8">
    <location>
        <begin position="72"/>
        <end position="186"/>
    </location>
</feature>
<dbReference type="Proteomes" id="UP001530377">
    <property type="component" value="Unassembled WGS sequence"/>
</dbReference>
<keyword evidence="5" id="KW-1133">Transmembrane helix</keyword>
<dbReference type="EMBL" id="JALLPB020000544">
    <property type="protein sequence ID" value="KAL3808133.1"/>
    <property type="molecule type" value="Genomic_DNA"/>
</dbReference>
<keyword evidence="10" id="KW-1185">Reference proteome</keyword>
<keyword evidence="3" id="KW-0808">Transferase</keyword>
<dbReference type="PANTHER" id="PTHR13533">
    <property type="entry name" value="N-ACETYLNEURAMINATE 9-O-ACETYLTRANSFERASE"/>
    <property type="match status" value="1"/>
</dbReference>
<dbReference type="InterPro" id="IPR012419">
    <property type="entry name" value="Cas1_AcylTrans_dom"/>
</dbReference>
<dbReference type="GO" id="GO:0016020">
    <property type="term" value="C:membrane"/>
    <property type="evidence" value="ECO:0007669"/>
    <property type="project" value="UniProtKB-SubCell"/>
</dbReference>
<keyword evidence="7" id="KW-0325">Glycoprotein</keyword>
<evidence type="ECO:0000259" key="8">
    <source>
        <dbReference type="Pfam" id="PF07779"/>
    </source>
</evidence>
<evidence type="ECO:0000256" key="2">
    <source>
        <dbReference type="ARBA" id="ARBA00010666"/>
    </source>
</evidence>
<proteinExistence type="inferred from homology"/>
<comment type="similarity">
    <text evidence="2">Belongs to the PC-esterase family. CASD1 subfamily.</text>
</comment>
<evidence type="ECO:0000313" key="9">
    <source>
        <dbReference type="EMBL" id="KAL3808133.1"/>
    </source>
</evidence>
<evidence type="ECO:0000256" key="4">
    <source>
        <dbReference type="ARBA" id="ARBA00022692"/>
    </source>
</evidence>
<dbReference type="GO" id="GO:0005794">
    <property type="term" value="C:Golgi apparatus"/>
    <property type="evidence" value="ECO:0007669"/>
    <property type="project" value="UniProtKB-ARBA"/>
</dbReference>
<sequence>MALAKTRPTAPIPLRLIAIMASALKAWSVKQENGLKDFIKVCVLYSFDPSHPSHEIHPQTTILIASRQTAITLPSSQAQCQIAVVLAFAHFGNIYEPSYPRNDNHSPPTFWLVNAVLAVGAFFTWTWKASSAGRSGGSPRVIILGREQTEEWKGWMQWGFIFYHYYRVYYVYNEIRVFVSAYVWMVSHPL</sequence>
<name>A0ABD3R612_9STRA</name>
<reference evidence="9 10" key="1">
    <citation type="submission" date="2024-10" db="EMBL/GenBank/DDBJ databases">
        <title>Updated reference genomes for cyclostephanoid diatoms.</title>
        <authorList>
            <person name="Roberts W.R."/>
            <person name="Alverson A.J."/>
        </authorList>
    </citation>
    <scope>NUCLEOTIDE SEQUENCE [LARGE SCALE GENOMIC DNA]</scope>
    <source>
        <strain evidence="9 10">AJA228-03</strain>
    </source>
</reference>
<comment type="subcellular location">
    <subcellularLocation>
        <location evidence="1">Membrane</location>
        <topology evidence="1">Multi-pass membrane protein</topology>
    </subcellularLocation>
</comment>
<evidence type="ECO:0000256" key="7">
    <source>
        <dbReference type="ARBA" id="ARBA00023180"/>
    </source>
</evidence>
<comment type="caution">
    <text evidence="9">The sequence shown here is derived from an EMBL/GenBank/DDBJ whole genome shotgun (WGS) entry which is preliminary data.</text>
</comment>
<organism evidence="9 10">
    <name type="scientific">Cyclostephanos tholiformis</name>
    <dbReference type="NCBI Taxonomy" id="382380"/>
    <lineage>
        <taxon>Eukaryota</taxon>
        <taxon>Sar</taxon>
        <taxon>Stramenopiles</taxon>
        <taxon>Ochrophyta</taxon>
        <taxon>Bacillariophyta</taxon>
        <taxon>Coscinodiscophyceae</taxon>
        <taxon>Thalassiosirophycidae</taxon>
        <taxon>Stephanodiscales</taxon>
        <taxon>Stephanodiscaceae</taxon>
        <taxon>Cyclostephanos</taxon>
    </lineage>
</organism>
<dbReference type="GO" id="GO:0016740">
    <property type="term" value="F:transferase activity"/>
    <property type="evidence" value="ECO:0007669"/>
    <property type="project" value="UniProtKB-KW"/>
</dbReference>
<evidence type="ECO:0000256" key="5">
    <source>
        <dbReference type="ARBA" id="ARBA00022989"/>
    </source>
</evidence>
<evidence type="ECO:0000313" key="10">
    <source>
        <dbReference type="Proteomes" id="UP001530377"/>
    </source>
</evidence>
<evidence type="ECO:0000256" key="3">
    <source>
        <dbReference type="ARBA" id="ARBA00022679"/>
    </source>
</evidence>
<dbReference type="AlphaFoldDB" id="A0ABD3R612"/>
<keyword evidence="6" id="KW-0472">Membrane</keyword>
<dbReference type="PANTHER" id="PTHR13533:SF1">
    <property type="entry name" value="N-ACETYLNEURAMINATE 9-O-ACETYLTRANSFERASE"/>
    <property type="match status" value="1"/>
</dbReference>
<accession>A0ABD3R612</accession>
<dbReference type="Pfam" id="PF07779">
    <property type="entry name" value="Cas1_AcylT"/>
    <property type="match status" value="1"/>
</dbReference>